<reference evidence="3" key="1">
    <citation type="submission" date="2012-08" db="EMBL/GenBank/DDBJ databases">
        <title>The Genome Sequence of Wuchereria bancrofti.</title>
        <authorList>
            <person name="Nutman T.B."/>
            <person name="Fink D.L."/>
            <person name="Russ C."/>
            <person name="Young S."/>
            <person name="Zeng Q."/>
            <person name="Koehrsen M."/>
            <person name="Alvarado L."/>
            <person name="Berlin A."/>
            <person name="Chapman S.B."/>
            <person name="Chen Z."/>
            <person name="Freedman E."/>
            <person name="Gellesch M."/>
            <person name="Goldberg J."/>
            <person name="Griggs A."/>
            <person name="Gujja S."/>
            <person name="Heilman E.R."/>
            <person name="Heiman D."/>
            <person name="Hepburn T."/>
            <person name="Howarth C."/>
            <person name="Jen D."/>
            <person name="Larson L."/>
            <person name="Lewis B."/>
            <person name="Mehta T."/>
            <person name="Park D."/>
            <person name="Pearson M."/>
            <person name="Roberts A."/>
            <person name="Saif S."/>
            <person name="Shea T."/>
            <person name="Shenoy N."/>
            <person name="Sisk P."/>
            <person name="Stolte C."/>
            <person name="Sykes S."/>
            <person name="Walk T."/>
            <person name="White J."/>
            <person name="Yandava C."/>
            <person name="Haas B."/>
            <person name="Henn M.R."/>
            <person name="Nusbaum C."/>
            <person name="Birren B."/>
        </authorList>
    </citation>
    <scope>NUCLEOTIDE SEQUENCE [LARGE SCALE GENOMIC DNA]</scope>
    <source>
        <strain evidence="3">NA</strain>
    </source>
</reference>
<feature type="region of interest" description="Disordered" evidence="1">
    <location>
        <begin position="34"/>
        <end position="58"/>
    </location>
</feature>
<evidence type="ECO:0000313" key="2">
    <source>
        <dbReference type="EMBL" id="EJW84419.1"/>
    </source>
</evidence>
<feature type="non-terminal residue" evidence="2">
    <location>
        <position position="1"/>
    </location>
</feature>
<dbReference type="Proteomes" id="UP000004810">
    <property type="component" value="Unassembled WGS sequence"/>
</dbReference>
<organism evidence="2 3">
    <name type="scientific">Wuchereria bancrofti</name>
    <dbReference type="NCBI Taxonomy" id="6293"/>
    <lineage>
        <taxon>Eukaryota</taxon>
        <taxon>Metazoa</taxon>
        <taxon>Ecdysozoa</taxon>
        <taxon>Nematoda</taxon>
        <taxon>Chromadorea</taxon>
        <taxon>Rhabditida</taxon>
        <taxon>Spirurina</taxon>
        <taxon>Spiruromorpha</taxon>
        <taxon>Filarioidea</taxon>
        <taxon>Onchocercidae</taxon>
        <taxon>Wuchereria</taxon>
    </lineage>
</organism>
<name>J9FAN3_WUCBA</name>
<proteinExistence type="predicted"/>
<dbReference type="AlphaFoldDB" id="J9FAN3"/>
<protein>
    <submittedName>
        <fullName evidence="2">Uncharacterized protein</fullName>
    </submittedName>
</protein>
<evidence type="ECO:0000313" key="3">
    <source>
        <dbReference type="Proteomes" id="UP000004810"/>
    </source>
</evidence>
<accession>J9FAN3</accession>
<dbReference type="EMBL" id="ADBV01001631">
    <property type="protein sequence ID" value="EJW84419.1"/>
    <property type="molecule type" value="Genomic_DNA"/>
</dbReference>
<gene>
    <name evidence="2" type="ORF">WUBG_04671</name>
</gene>
<sequence length="124" mass="13717">EKHVLESMMSKTVLMNGINGCSLIAVLTADHPDFPKPSEKHSTNLKQQPPLPHPPLPCTSHRPVFTTKAAGIKGALNEIMGISQSVTICNILKGRVNDIPNVFQRKLYFYIECQLRKVAGIENI</sequence>
<evidence type="ECO:0000256" key="1">
    <source>
        <dbReference type="SAM" id="MobiDB-lite"/>
    </source>
</evidence>
<comment type="caution">
    <text evidence="2">The sequence shown here is derived from an EMBL/GenBank/DDBJ whole genome shotgun (WGS) entry which is preliminary data.</text>
</comment>